<sequence>MALLRSDAAGAMENEGKHIHPSAECLPQENDGADDVGRKALREEQGLAQQHASKLERMVDRHGEIDRTASLTASSPDLPSPLTPRGIYRTIRMNA</sequence>
<dbReference type="AlphaFoldDB" id="A0A1D1W3T2"/>
<evidence type="ECO:0000313" key="2">
    <source>
        <dbReference type="EMBL" id="GAV08150.1"/>
    </source>
</evidence>
<accession>A0A1D1W3T2</accession>
<evidence type="ECO:0000313" key="3">
    <source>
        <dbReference type="Proteomes" id="UP000186922"/>
    </source>
</evidence>
<evidence type="ECO:0000256" key="1">
    <source>
        <dbReference type="SAM" id="MobiDB-lite"/>
    </source>
</evidence>
<protein>
    <submittedName>
        <fullName evidence="2">Uncharacterized protein</fullName>
    </submittedName>
</protein>
<gene>
    <name evidence="2" type="primary">RvY_17883-1</name>
    <name evidence="2" type="synonym">RvY_17883.1</name>
    <name evidence="2" type="ORF">RvY_17883</name>
</gene>
<feature type="region of interest" description="Disordered" evidence="1">
    <location>
        <begin position="1"/>
        <end position="39"/>
    </location>
</feature>
<dbReference type="Proteomes" id="UP000186922">
    <property type="component" value="Unassembled WGS sequence"/>
</dbReference>
<keyword evidence="3" id="KW-1185">Reference proteome</keyword>
<comment type="caution">
    <text evidence="2">The sequence shown here is derived from an EMBL/GenBank/DDBJ whole genome shotgun (WGS) entry which is preliminary data.</text>
</comment>
<proteinExistence type="predicted"/>
<reference evidence="2 3" key="1">
    <citation type="journal article" date="2016" name="Nat. Commun.">
        <title>Extremotolerant tardigrade genome and improved radiotolerance of human cultured cells by tardigrade-unique protein.</title>
        <authorList>
            <person name="Hashimoto T."/>
            <person name="Horikawa D.D."/>
            <person name="Saito Y."/>
            <person name="Kuwahara H."/>
            <person name="Kozuka-Hata H."/>
            <person name="Shin-I T."/>
            <person name="Minakuchi Y."/>
            <person name="Ohishi K."/>
            <person name="Motoyama A."/>
            <person name="Aizu T."/>
            <person name="Enomoto A."/>
            <person name="Kondo K."/>
            <person name="Tanaka S."/>
            <person name="Hara Y."/>
            <person name="Koshikawa S."/>
            <person name="Sagara H."/>
            <person name="Miura T."/>
            <person name="Yokobori S."/>
            <person name="Miyagawa K."/>
            <person name="Suzuki Y."/>
            <person name="Kubo T."/>
            <person name="Oyama M."/>
            <person name="Kohara Y."/>
            <person name="Fujiyama A."/>
            <person name="Arakawa K."/>
            <person name="Katayama T."/>
            <person name="Toyoda A."/>
            <person name="Kunieda T."/>
        </authorList>
    </citation>
    <scope>NUCLEOTIDE SEQUENCE [LARGE SCALE GENOMIC DNA]</scope>
    <source>
        <strain evidence="2 3">YOKOZUNA-1</strain>
    </source>
</reference>
<name>A0A1D1W3T2_RAMVA</name>
<dbReference type="EMBL" id="BDGG01000016">
    <property type="protein sequence ID" value="GAV08150.1"/>
    <property type="molecule type" value="Genomic_DNA"/>
</dbReference>
<organism evidence="2 3">
    <name type="scientific">Ramazzottius varieornatus</name>
    <name type="common">Water bear</name>
    <name type="synonym">Tardigrade</name>
    <dbReference type="NCBI Taxonomy" id="947166"/>
    <lineage>
        <taxon>Eukaryota</taxon>
        <taxon>Metazoa</taxon>
        <taxon>Ecdysozoa</taxon>
        <taxon>Tardigrada</taxon>
        <taxon>Eutardigrada</taxon>
        <taxon>Parachela</taxon>
        <taxon>Hypsibioidea</taxon>
        <taxon>Ramazzottiidae</taxon>
        <taxon>Ramazzottius</taxon>
    </lineage>
</organism>